<protein>
    <submittedName>
        <fullName evidence="6">Putative binding-protein-dependent transport protein (Periplasmic)</fullName>
    </submittedName>
</protein>
<dbReference type="PIRSF" id="PIRSF002741">
    <property type="entry name" value="MppA"/>
    <property type="match status" value="1"/>
</dbReference>
<dbReference type="SUPFAM" id="SSF53850">
    <property type="entry name" value="Periplasmic binding protein-like II"/>
    <property type="match status" value="1"/>
</dbReference>
<evidence type="ECO:0000256" key="4">
    <source>
        <dbReference type="SAM" id="SignalP"/>
    </source>
</evidence>
<keyword evidence="2" id="KW-0813">Transport</keyword>
<organism evidence="6">
    <name type="scientific">uncultured bacterium A1Q1_fos_1050</name>
    <dbReference type="NCBI Taxonomy" id="1256538"/>
    <lineage>
        <taxon>Bacteria</taxon>
        <taxon>environmental samples</taxon>
    </lineage>
</organism>
<feature type="domain" description="Solute-binding protein family 5" evidence="5">
    <location>
        <begin position="62"/>
        <end position="435"/>
    </location>
</feature>
<dbReference type="PANTHER" id="PTHR30290:SF9">
    <property type="entry name" value="OLIGOPEPTIDE-BINDING PROTEIN APPA"/>
    <property type="match status" value="1"/>
</dbReference>
<accession>L7VXR8</accession>
<dbReference type="CDD" id="cd08498">
    <property type="entry name" value="PBP2_NikA_DppA_OppA_like_2"/>
    <property type="match status" value="1"/>
</dbReference>
<dbReference type="Gene3D" id="3.40.190.10">
    <property type="entry name" value="Periplasmic binding protein-like II"/>
    <property type="match status" value="1"/>
</dbReference>
<evidence type="ECO:0000259" key="5">
    <source>
        <dbReference type="Pfam" id="PF00496"/>
    </source>
</evidence>
<dbReference type="InterPro" id="IPR039424">
    <property type="entry name" value="SBP_5"/>
</dbReference>
<feature type="chain" id="PRO_5003985204" evidence="4">
    <location>
        <begin position="19"/>
        <end position="523"/>
    </location>
</feature>
<proteinExistence type="inferred from homology"/>
<sequence length="523" mass="58586">MLKPLFLCMVLASSLAHAQTLRWSSQGDPTTMDPHSQNELLTNSMNGQVYDTLVARDKQLQIAPALATEWTQASPTLWRMKLRAGVRFSDGSPFTADDVVFSVKRAQHANSPFRAYAVAMGEPRRVDDLTVDFVLPQFNPIFLQHASLIFIMNKAWSERNNAAAPQDFKNKEDKHTVLNAMGTGPFVLVSRQPDTRTVYRRNPTWWGGNEGNVQEVVYTPIKSDATRTAALLSGEIDLVLDPVPQDLQRLRSTPGTKVVDGFENRAIFIGMDQGRDELLYSSVKGKNPFKDVRVRRALYHAVDIESMKNRLMRGQALPTGSITPSPLGGFNDPEIEKRLPYDVARAKALMAEAGYAQGFDVTLDCPNNRYINDEEICVALAGMWAQIGVRVKVNAQPRVTYFAKAEKMDVSMYMLGWGGSITDAETTLTPIMRSRADGGVGYYNWGNYKNAKLDELAAASSKEPDAAKREQLIKAALKEHNEQVHHIPLHRQVIPWAMRSNISAVHRADNWLEWRWVSIGSRQ</sequence>
<reference evidence="6" key="1">
    <citation type="submission" date="2012-09" db="EMBL/GenBank/DDBJ databases">
        <title>Metagenomic Characterization of a Microbial Community in Wastewater Detects High Levels of Antibiotic Resistance.</title>
        <authorList>
            <person name="Abrams M."/>
            <person name="Caldwell A."/>
            <person name="Vandaei E."/>
            <person name="Lee W."/>
            <person name="Perrott J."/>
            <person name="Khan S.Y."/>
            <person name="Ta J."/>
            <person name="Romero D."/>
            <person name="Nguyen V."/>
            <person name="Pourmand N."/>
            <person name="Ouverney C.C."/>
        </authorList>
    </citation>
    <scope>NUCLEOTIDE SEQUENCE</scope>
</reference>
<dbReference type="PANTHER" id="PTHR30290">
    <property type="entry name" value="PERIPLASMIC BINDING COMPONENT OF ABC TRANSPORTER"/>
    <property type="match status" value="1"/>
</dbReference>
<dbReference type="Gene3D" id="3.90.76.10">
    <property type="entry name" value="Dipeptide-binding Protein, Domain 1"/>
    <property type="match status" value="1"/>
</dbReference>
<dbReference type="Pfam" id="PF00496">
    <property type="entry name" value="SBP_bac_5"/>
    <property type="match status" value="1"/>
</dbReference>
<evidence type="ECO:0000256" key="3">
    <source>
        <dbReference type="ARBA" id="ARBA00022729"/>
    </source>
</evidence>
<evidence type="ECO:0000313" key="6">
    <source>
        <dbReference type="EMBL" id="AGC70940.1"/>
    </source>
</evidence>
<dbReference type="GO" id="GO:0042597">
    <property type="term" value="C:periplasmic space"/>
    <property type="evidence" value="ECO:0007669"/>
    <property type="project" value="UniProtKB-ARBA"/>
</dbReference>
<dbReference type="GO" id="GO:0015833">
    <property type="term" value="P:peptide transport"/>
    <property type="evidence" value="ECO:0007669"/>
    <property type="project" value="TreeGrafter"/>
</dbReference>
<dbReference type="InterPro" id="IPR030678">
    <property type="entry name" value="Peptide/Ni-bd"/>
</dbReference>
<dbReference type="GO" id="GO:0043190">
    <property type="term" value="C:ATP-binding cassette (ABC) transporter complex"/>
    <property type="evidence" value="ECO:0007669"/>
    <property type="project" value="InterPro"/>
</dbReference>
<dbReference type="EMBL" id="JX649857">
    <property type="protein sequence ID" value="AGC70940.1"/>
    <property type="molecule type" value="Genomic_DNA"/>
</dbReference>
<dbReference type="AlphaFoldDB" id="L7VXR8"/>
<evidence type="ECO:0000256" key="1">
    <source>
        <dbReference type="ARBA" id="ARBA00005695"/>
    </source>
</evidence>
<comment type="similarity">
    <text evidence="1">Belongs to the bacterial solute-binding protein 5 family.</text>
</comment>
<dbReference type="Gene3D" id="3.10.105.10">
    <property type="entry name" value="Dipeptide-binding Protein, Domain 3"/>
    <property type="match status" value="1"/>
</dbReference>
<evidence type="ECO:0000256" key="2">
    <source>
        <dbReference type="ARBA" id="ARBA00022448"/>
    </source>
</evidence>
<dbReference type="GO" id="GO:1904680">
    <property type="term" value="F:peptide transmembrane transporter activity"/>
    <property type="evidence" value="ECO:0007669"/>
    <property type="project" value="TreeGrafter"/>
</dbReference>
<name>L7VXR8_9BACT</name>
<keyword evidence="3 4" id="KW-0732">Signal</keyword>
<feature type="signal peptide" evidence="4">
    <location>
        <begin position="1"/>
        <end position="18"/>
    </location>
</feature>
<dbReference type="InterPro" id="IPR000914">
    <property type="entry name" value="SBP_5_dom"/>
</dbReference>